<dbReference type="HOGENOM" id="CLU_088898_1_0_9"/>
<dbReference type="OrthoDB" id="384378at2"/>
<feature type="domain" description="CYTH" evidence="1">
    <location>
        <begin position="4"/>
        <end position="193"/>
    </location>
</feature>
<evidence type="ECO:0000313" key="3">
    <source>
        <dbReference type="Proteomes" id="UP000001401"/>
    </source>
</evidence>
<dbReference type="PIRSF" id="PIRSF012526">
    <property type="entry name" value="CYTH_UCP012526"/>
    <property type="match status" value="1"/>
</dbReference>
<reference evidence="2 3" key="1">
    <citation type="submission" date="2010-12" db="EMBL/GenBank/DDBJ databases">
        <title>Complete sequence of Bacillus cellulosilyticus DSM 2522.</title>
        <authorList>
            <consortium name="US DOE Joint Genome Institute"/>
            <person name="Lucas S."/>
            <person name="Copeland A."/>
            <person name="Lapidus A."/>
            <person name="Cheng J.-F."/>
            <person name="Bruce D."/>
            <person name="Goodwin L."/>
            <person name="Pitluck S."/>
            <person name="Chertkov O."/>
            <person name="Detter J.C."/>
            <person name="Han C."/>
            <person name="Tapia R."/>
            <person name="Land M."/>
            <person name="Hauser L."/>
            <person name="Jeffries C."/>
            <person name="Kyrpides N."/>
            <person name="Ivanova N."/>
            <person name="Mikhailova N."/>
            <person name="Brumm P."/>
            <person name="Mead D."/>
            <person name="Woyke T."/>
        </authorList>
    </citation>
    <scope>NUCLEOTIDE SEQUENCE [LARGE SCALE GENOMIC DNA]</scope>
    <source>
        <strain evidence="3">ATCC 21833 / DSM 2522 / FERM P-1141 / JCM 9156 / N-4</strain>
    </source>
</reference>
<evidence type="ECO:0000259" key="1">
    <source>
        <dbReference type="PROSITE" id="PS51707"/>
    </source>
</evidence>
<dbReference type="Pfam" id="PF01928">
    <property type="entry name" value="CYTH"/>
    <property type="match status" value="1"/>
</dbReference>
<dbReference type="RefSeq" id="WP_013489477.1">
    <property type="nucleotide sequence ID" value="NC_014829.1"/>
</dbReference>
<sequence length="194" mass="23009">MSHEIEIEFKNILTEEEYSRLLQTYSIHLNDVISQVNYYFDTKDMDLKNNRCALRIRNKETLYTLTLKQSSEENTIFETHQSLNKEEFEDAISYGHLPKGDVTHQLISIIPHSKNVQYLGKLTTERAEKNLVEGLLVLDKSYYFDTVDYELEFECDDVKSGQAFFNQLLEKNRIPKRKTDSKMSRFFQKKIEEE</sequence>
<protein>
    <submittedName>
        <fullName evidence="2">Adenylate cyclase</fullName>
    </submittedName>
</protein>
<dbReference type="AlphaFoldDB" id="E6TX57"/>
<dbReference type="InterPro" id="IPR009195">
    <property type="entry name" value="Uncharacterised_YjbK"/>
</dbReference>
<accession>E6TX57</accession>
<proteinExistence type="predicted"/>
<dbReference type="CDD" id="cd07762">
    <property type="entry name" value="CYTH-like_Pase_1"/>
    <property type="match status" value="1"/>
</dbReference>
<dbReference type="eggNOG" id="COG4116">
    <property type="taxonomic scope" value="Bacteria"/>
</dbReference>
<organism evidence="2 3">
    <name type="scientific">Evansella cellulosilytica (strain ATCC 21833 / DSM 2522 / FERM P-1141 / JCM 9156 / N-4)</name>
    <name type="common">Bacillus cellulosilyticus</name>
    <dbReference type="NCBI Taxonomy" id="649639"/>
    <lineage>
        <taxon>Bacteria</taxon>
        <taxon>Bacillati</taxon>
        <taxon>Bacillota</taxon>
        <taxon>Bacilli</taxon>
        <taxon>Bacillales</taxon>
        <taxon>Bacillaceae</taxon>
        <taxon>Evansella</taxon>
    </lineage>
</organism>
<dbReference type="STRING" id="649639.Bcell_2895"/>
<dbReference type="EMBL" id="CP002394">
    <property type="protein sequence ID" value="ADU31146.1"/>
    <property type="molecule type" value="Genomic_DNA"/>
</dbReference>
<dbReference type="SUPFAM" id="SSF55154">
    <property type="entry name" value="CYTH-like phosphatases"/>
    <property type="match status" value="1"/>
</dbReference>
<dbReference type="InterPro" id="IPR023577">
    <property type="entry name" value="CYTH_domain"/>
</dbReference>
<dbReference type="Proteomes" id="UP000001401">
    <property type="component" value="Chromosome"/>
</dbReference>
<keyword evidence="3" id="KW-1185">Reference proteome</keyword>
<dbReference type="SMART" id="SM01118">
    <property type="entry name" value="CYTH"/>
    <property type="match status" value="1"/>
</dbReference>
<name>E6TX57_EVAC2</name>
<dbReference type="Gene3D" id="2.40.320.10">
    <property type="entry name" value="Hypothetical Protein Pfu-838710-001"/>
    <property type="match status" value="1"/>
</dbReference>
<dbReference type="InterPro" id="IPR033469">
    <property type="entry name" value="CYTH-like_dom_sf"/>
</dbReference>
<evidence type="ECO:0000313" key="2">
    <source>
        <dbReference type="EMBL" id="ADU31146.1"/>
    </source>
</evidence>
<dbReference type="KEGG" id="bco:Bcell_2895"/>
<gene>
    <name evidence="2" type="ordered locus">Bcell_2895</name>
</gene>
<dbReference type="PROSITE" id="PS51707">
    <property type="entry name" value="CYTH"/>
    <property type="match status" value="1"/>
</dbReference>